<name>A0A6J5NCH1_9CAUD</name>
<sequence>MADQPISLLIELPGASAENIDVLPVVDISASETKKITIKDLTSAGLSFINASTIDIAKINQSSATKLSATSLADGAITAAKFANDSSVSTASAVPTSDNFEGRLWISTTDKTIQVYDAAAFTPVKVGASNYIALSVGTAAISGSAITYAKIQDVSATDRLLGRSSSGAGIVEEIACTAAGRALIDDASASDQRTTLGLAIGTNVQAYDPALQSIAGLTTAANQLIYTTASDTYATSTITAAGLALLDDNDVVAQRTTLGLGTVSTQSASNIAITGGSIAGIVDLAIADGGTGASTVENARINLGLGTLATQSGTFSGISSGTNTGDQIITLSGDVSGTGASGFTATIVANAITTTKVNDAAITYAKIQNISATDRLLGRSTASGGTIEEIVCTAAGRALLDDNDAASQRTTLGLGTMAVQAASAVAITGGSATLSGLTSTVSSLGTVSITNGSATLSGLTSSLSSLGTATITGGSITGITDLTVADGGTGASTAENARTNLGLVIGSNVQAYDAGLQSIADLTTLPDQYIYTTSPDVYTVGTITAAGRAILDDADASTQRTTLGLGTIATQASTAVSITGGSIVGITDLAIADGGTGASTAANARTNLGLGTLSTQSGTFSGTSSGTNTGDQTIVLTGDVTGTGTGTFAATIADDAVTGAKLADSSATVVSGNAPSGVGAFNGQQWLNTNTGFTYIWDGTAWQRTAGLQTITFSDTTPLTFAVSYPDNFSAVVTSTMENQNPNAVLIGPISGSATTPTFRSLTATDLPIATSSTNGAMQPGSGLNVSGAGVLNHSNAVSAGTYTKVVIDAQGHVSDGAVLSAVDIPNLDASKITTGTFDGSFLAENSVTANQLADNGIAQVSETQPVPEFAGQWWINPSDRAAYIWVGTVSPSVNGYWLNLGFGAATQYNLRFGGTYNATTNLVVSLNQYGTEAGLTIGQPLSPPSTLNLAVYLICVGAGTGTTPAPVASLSIGDWVLSQGTGSNWTKVGVVSGAVSVSDYQVLSDGTYFAPDMTGVADVRGALTLLWGRVQIASTVQAGVVRESAEVLVDNTTGEMTIGTVDEGSY</sequence>
<reference evidence="1" key="1">
    <citation type="submission" date="2020-04" db="EMBL/GenBank/DDBJ databases">
        <authorList>
            <person name="Chiriac C."/>
            <person name="Salcher M."/>
            <person name="Ghai R."/>
            <person name="Kavagutti S V."/>
        </authorList>
    </citation>
    <scope>NUCLEOTIDE SEQUENCE</scope>
</reference>
<evidence type="ECO:0000313" key="1">
    <source>
        <dbReference type="EMBL" id="CAB4155201.1"/>
    </source>
</evidence>
<protein>
    <submittedName>
        <fullName evidence="1">Uncharacterized protein</fullName>
    </submittedName>
</protein>
<gene>
    <name evidence="1" type="ORF">UFOVP649_104</name>
</gene>
<organism evidence="1">
    <name type="scientific">uncultured Caudovirales phage</name>
    <dbReference type="NCBI Taxonomy" id="2100421"/>
    <lineage>
        <taxon>Viruses</taxon>
        <taxon>Duplodnaviria</taxon>
        <taxon>Heunggongvirae</taxon>
        <taxon>Uroviricota</taxon>
        <taxon>Caudoviricetes</taxon>
        <taxon>Peduoviridae</taxon>
        <taxon>Maltschvirus</taxon>
        <taxon>Maltschvirus maltsch</taxon>
    </lineage>
</organism>
<proteinExistence type="predicted"/>
<accession>A0A6J5NCH1</accession>
<dbReference type="EMBL" id="LR796624">
    <property type="protein sequence ID" value="CAB4155201.1"/>
    <property type="molecule type" value="Genomic_DNA"/>
</dbReference>